<dbReference type="Proteomes" id="UP000054342">
    <property type="component" value="Unassembled WGS sequence"/>
</dbReference>
<dbReference type="HOGENOM" id="CLU_2440874_0_0_1"/>
<dbReference type="Pfam" id="PF20237">
    <property type="entry name" value="DUF6594"/>
    <property type="match status" value="1"/>
</dbReference>
<keyword evidence="3" id="KW-1185">Reference proteome</keyword>
<organism evidence="2 3">
    <name type="scientific">Exophiala xenobiotica</name>
    <dbReference type="NCBI Taxonomy" id="348802"/>
    <lineage>
        <taxon>Eukaryota</taxon>
        <taxon>Fungi</taxon>
        <taxon>Dikarya</taxon>
        <taxon>Ascomycota</taxon>
        <taxon>Pezizomycotina</taxon>
        <taxon>Eurotiomycetes</taxon>
        <taxon>Chaetothyriomycetidae</taxon>
        <taxon>Chaetothyriales</taxon>
        <taxon>Herpotrichiellaceae</taxon>
        <taxon>Exophiala</taxon>
    </lineage>
</organism>
<sequence length="90" mass="10530">MAQANDLAIFRRFLPLHSKNILLYESQIVHKQRDLIEAIKKDRESTDELRRSFAFDNHAMLTAPSPPDEAAKGQKEIWHELRPLLKEYST</sequence>
<feature type="domain" description="DUF6594" evidence="1">
    <location>
        <begin position="1"/>
        <end position="89"/>
    </location>
</feature>
<dbReference type="GeneID" id="25322424"/>
<accession>A0A0D2C5T9</accession>
<dbReference type="AlphaFoldDB" id="A0A0D2C5T9"/>
<protein>
    <recommendedName>
        <fullName evidence="1">DUF6594 domain-containing protein</fullName>
    </recommendedName>
</protein>
<evidence type="ECO:0000259" key="1">
    <source>
        <dbReference type="Pfam" id="PF20237"/>
    </source>
</evidence>
<dbReference type="RefSeq" id="XP_013320870.1">
    <property type="nucleotide sequence ID" value="XM_013465416.1"/>
</dbReference>
<dbReference type="InterPro" id="IPR046529">
    <property type="entry name" value="DUF6594"/>
</dbReference>
<evidence type="ECO:0000313" key="2">
    <source>
        <dbReference type="EMBL" id="KIW60286.1"/>
    </source>
</evidence>
<dbReference type="OrthoDB" id="3533814at2759"/>
<gene>
    <name evidence="2" type="ORF">PV05_00516</name>
</gene>
<reference evidence="2 3" key="1">
    <citation type="submission" date="2015-01" db="EMBL/GenBank/DDBJ databases">
        <title>The Genome Sequence of Exophiala xenobiotica CBS118157.</title>
        <authorList>
            <consortium name="The Broad Institute Genomics Platform"/>
            <person name="Cuomo C."/>
            <person name="de Hoog S."/>
            <person name="Gorbushina A."/>
            <person name="Stielow B."/>
            <person name="Teixiera M."/>
            <person name="Abouelleil A."/>
            <person name="Chapman S.B."/>
            <person name="Priest M."/>
            <person name="Young S.K."/>
            <person name="Wortman J."/>
            <person name="Nusbaum C."/>
            <person name="Birren B."/>
        </authorList>
    </citation>
    <scope>NUCLEOTIDE SEQUENCE [LARGE SCALE GENOMIC DNA]</scope>
    <source>
        <strain evidence="2 3">CBS 118157</strain>
    </source>
</reference>
<evidence type="ECO:0000313" key="3">
    <source>
        <dbReference type="Proteomes" id="UP000054342"/>
    </source>
</evidence>
<name>A0A0D2C5T9_9EURO</name>
<proteinExistence type="predicted"/>
<dbReference type="EMBL" id="KN847317">
    <property type="protein sequence ID" value="KIW60286.1"/>
    <property type="molecule type" value="Genomic_DNA"/>
</dbReference>